<evidence type="ECO:0000256" key="11">
    <source>
        <dbReference type="ARBA" id="ARBA00022759"/>
    </source>
</evidence>
<keyword evidence="12 15" id="KW-0378">Hydrolase</keyword>
<evidence type="ECO:0000256" key="6">
    <source>
        <dbReference type="ARBA" id="ARBA00022552"/>
    </source>
</evidence>
<dbReference type="Gene3D" id="3.30.160.20">
    <property type="match status" value="1"/>
</dbReference>
<keyword evidence="11 15" id="KW-0255">Endonuclease</keyword>
<evidence type="ECO:0000256" key="4">
    <source>
        <dbReference type="ARBA" id="ARBA00011738"/>
    </source>
</evidence>
<evidence type="ECO:0000313" key="18">
    <source>
        <dbReference type="EMBL" id="BBD76629.1"/>
    </source>
</evidence>
<dbReference type="RefSeq" id="WP_119334449.1">
    <property type="nucleotide sequence ID" value="NZ_AP018558.1"/>
</dbReference>
<dbReference type="GO" id="GO:0019843">
    <property type="term" value="F:rRNA binding"/>
    <property type="evidence" value="ECO:0007669"/>
    <property type="project" value="UniProtKB-KW"/>
</dbReference>
<dbReference type="GO" id="GO:0008033">
    <property type="term" value="P:tRNA processing"/>
    <property type="evidence" value="ECO:0007669"/>
    <property type="project" value="UniProtKB-KW"/>
</dbReference>
<dbReference type="HAMAP" id="MF_00104">
    <property type="entry name" value="RNase_III"/>
    <property type="match status" value="1"/>
</dbReference>
<keyword evidence="7 15" id="KW-0507">mRNA processing</keyword>
<dbReference type="SUPFAM" id="SSF54768">
    <property type="entry name" value="dsRNA-binding domain-like"/>
    <property type="match status" value="1"/>
</dbReference>
<proteinExistence type="inferred from homology"/>
<dbReference type="CDD" id="cd00593">
    <property type="entry name" value="RIBOc"/>
    <property type="match status" value="1"/>
</dbReference>
<dbReference type="InterPro" id="IPR036389">
    <property type="entry name" value="RNase_III_sf"/>
</dbReference>
<organism evidence="18 19">
    <name type="scientific">Hydrogenophilus thermoluteolus</name>
    <name type="common">Pseudomonas hydrogenothermophila</name>
    <dbReference type="NCBI Taxonomy" id="297"/>
    <lineage>
        <taxon>Bacteria</taxon>
        <taxon>Pseudomonadati</taxon>
        <taxon>Pseudomonadota</taxon>
        <taxon>Hydrogenophilia</taxon>
        <taxon>Hydrogenophilales</taxon>
        <taxon>Hydrogenophilaceae</taxon>
        <taxon>Hydrogenophilus</taxon>
    </lineage>
</organism>
<dbReference type="AlphaFoldDB" id="A0A2Z6DWA9"/>
<comment type="similarity">
    <text evidence="3">Belongs to the ribonuclease III family.</text>
</comment>
<keyword evidence="10 15" id="KW-0479">Metal-binding</keyword>
<comment type="cofactor">
    <cofactor evidence="15">
        <name>Mg(2+)</name>
        <dbReference type="ChEBI" id="CHEBI:18420"/>
    </cofactor>
</comment>
<evidence type="ECO:0000256" key="12">
    <source>
        <dbReference type="ARBA" id="ARBA00022801"/>
    </source>
</evidence>
<dbReference type="FunFam" id="3.30.160.20:FF:000003">
    <property type="entry name" value="Ribonuclease 3"/>
    <property type="match status" value="1"/>
</dbReference>
<dbReference type="SUPFAM" id="SSF69065">
    <property type="entry name" value="RNase III domain-like"/>
    <property type="match status" value="1"/>
</dbReference>
<name>A0A2Z6DWA9_HYDTE</name>
<accession>A0A2Z6DWA9</accession>
<evidence type="ECO:0000256" key="8">
    <source>
        <dbReference type="ARBA" id="ARBA00022694"/>
    </source>
</evidence>
<dbReference type="GO" id="GO:0004525">
    <property type="term" value="F:ribonuclease III activity"/>
    <property type="evidence" value="ECO:0007669"/>
    <property type="project" value="UniProtKB-UniRule"/>
</dbReference>
<feature type="binding site" evidence="15">
    <location>
        <position position="118"/>
    </location>
    <ligand>
        <name>Mg(2+)</name>
        <dbReference type="ChEBI" id="CHEBI:18420"/>
    </ligand>
</feature>
<dbReference type="InterPro" id="IPR000999">
    <property type="entry name" value="RNase_III_dom"/>
</dbReference>
<dbReference type="Pfam" id="PF14622">
    <property type="entry name" value="Ribonucleas_3_3"/>
    <property type="match status" value="1"/>
</dbReference>
<dbReference type="PROSITE" id="PS50142">
    <property type="entry name" value="RNASE_3_2"/>
    <property type="match status" value="1"/>
</dbReference>
<comment type="subcellular location">
    <subcellularLocation>
        <location evidence="2 15">Cytoplasm</location>
    </subcellularLocation>
</comment>
<dbReference type="InterPro" id="IPR014720">
    <property type="entry name" value="dsRBD_dom"/>
</dbReference>
<feature type="binding site" evidence="15">
    <location>
        <position position="45"/>
    </location>
    <ligand>
        <name>Mg(2+)</name>
        <dbReference type="ChEBI" id="CHEBI:18420"/>
    </ligand>
</feature>
<evidence type="ECO:0000256" key="14">
    <source>
        <dbReference type="ARBA" id="ARBA00022884"/>
    </source>
</evidence>
<keyword evidence="14 15" id="KW-0694">RNA-binding</keyword>
<dbReference type="GO" id="GO:0006364">
    <property type="term" value="P:rRNA processing"/>
    <property type="evidence" value="ECO:0007669"/>
    <property type="project" value="UniProtKB-UniRule"/>
</dbReference>
<gene>
    <name evidence="15 18" type="primary">rnc</name>
    <name evidence="18" type="ORF">HPTL_0361</name>
</gene>
<comment type="function">
    <text evidence="15">Digests double-stranded RNA. Involved in the processing of primary rRNA transcript to yield the immediate precursors to the large and small rRNAs (23S and 16S). Processes some mRNAs, and tRNAs when they are encoded in the rRNA operon. Processes pre-crRNA and tracrRNA of type II CRISPR loci if present in the organism.</text>
</comment>
<dbReference type="OrthoDB" id="9782492at2"/>
<keyword evidence="13 15" id="KW-0460">Magnesium</keyword>
<comment type="subunit">
    <text evidence="4 15">Homodimer.</text>
</comment>
<feature type="domain" description="DRBM" evidence="16">
    <location>
        <begin position="159"/>
        <end position="229"/>
    </location>
</feature>
<dbReference type="CDD" id="cd10845">
    <property type="entry name" value="DSRM_RNAse_III_family"/>
    <property type="match status" value="1"/>
</dbReference>
<dbReference type="PANTHER" id="PTHR11207:SF0">
    <property type="entry name" value="RIBONUCLEASE 3"/>
    <property type="match status" value="1"/>
</dbReference>
<evidence type="ECO:0000256" key="7">
    <source>
        <dbReference type="ARBA" id="ARBA00022664"/>
    </source>
</evidence>
<dbReference type="FunFam" id="1.10.1520.10:FF:000001">
    <property type="entry name" value="Ribonuclease 3"/>
    <property type="match status" value="1"/>
</dbReference>
<keyword evidence="15" id="KW-0699">rRNA-binding</keyword>
<comment type="catalytic activity">
    <reaction evidence="1 15">
        <text>Endonucleolytic cleavage to 5'-phosphomonoester.</text>
        <dbReference type="EC" id="3.1.26.3"/>
    </reaction>
</comment>
<dbReference type="GO" id="GO:0003725">
    <property type="term" value="F:double-stranded RNA binding"/>
    <property type="evidence" value="ECO:0007669"/>
    <property type="project" value="TreeGrafter"/>
</dbReference>
<dbReference type="EC" id="3.1.26.3" evidence="15"/>
<dbReference type="Pfam" id="PF00035">
    <property type="entry name" value="dsrm"/>
    <property type="match status" value="1"/>
</dbReference>
<dbReference type="InterPro" id="IPR011907">
    <property type="entry name" value="RNase_III"/>
</dbReference>
<feature type="binding site" evidence="15">
    <location>
        <position position="121"/>
    </location>
    <ligand>
        <name>Mg(2+)</name>
        <dbReference type="ChEBI" id="CHEBI:18420"/>
    </ligand>
</feature>
<keyword evidence="6 15" id="KW-0698">rRNA processing</keyword>
<dbReference type="GO" id="GO:0006397">
    <property type="term" value="P:mRNA processing"/>
    <property type="evidence" value="ECO:0007669"/>
    <property type="project" value="UniProtKB-UniRule"/>
</dbReference>
<dbReference type="NCBIfam" id="TIGR02191">
    <property type="entry name" value="RNaseIII"/>
    <property type="match status" value="1"/>
</dbReference>
<feature type="active site" evidence="15">
    <location>
        <position position="49"/>
    </location>
</feature>
<dbReference type="KEGG" id="htl:HPTL_0361"/>
<dbReference type="GO" id="GO:0042802">
    <property type="term" value="F:identical protein binding"/>
    <property type="evidence" value="ECO:0007669"/>
    <property type="project" value="UniProtKB-ARBA"/>
</dbReference>
<evidence type="ECO:0000259" key="16">
    <source>
        <dbReference type="PROSITE" id="PS50137"/>
    </source>
</evidence>
<reference evidence="18 19" key="1">
    <citation type="submission" date="2018-04" db="EMBL/GenBank/DDBJ databases">
        <title>Complete genome sequence of Hydrogenophilus thermoluteolus TH-1.</title>
        <authorList>
            <person name="Arai H."/>
        </authorList>
    </citation>
    <scope>NUCLEOTIDE SEQUENCE [LARGE SCALE GENOMIC DNA]</scope>
    <source>
        <strain evidence="18 19">TH-1</strain>
    </source>
</reference>
<sequence length="235" mass="25405">MRPNGFAAILSQVESVLGHRFTQPALVRQALTHRSAGEQHNERLEFLGDAVLGCAVASLLYRRFPDASEGDLSRARARLVRQETLAALAERLGVPDWLILGEGERRGAGHRRPSILSDALEALIGALFLDAGFTTAAACVEAWFAPELDRIGDLTTLKDPKTALQEWLQARHLPPPRYDLIEAKGPAHAQHFRVRVVSEALNATAEGEGASRRRAEQAAASVLLAGLRQANEGGG</sequence>
<dbReference type="Proteomes" id="UP000262004">
    <property type="component" value="Chromosome"/>
</dbReference>
<dbReference type="PANTHER" id="PTHR11207">
    <property type="entry name" value="RIBONUCLEASE III"/>
    <property type="match status" value="1"/>
</dbReference>
<keyword evidence="5 15" id="KW-0963">Cytoplasm</keyword>
<dbReference type="Gene3D" id="1.10.1520.10">
    <property type="entry name" value="Ribonuclease III domain"/>
    <property type="match status" value="1"/>
</dbReference>
<evidence type="ECO:0000259" key="17">
    <source>
        <dbReference type="PROSITE" id="PS50142"/>
    </source>
</evidence>
<dbReference type="GO" id="GO:0010468">
    <property type="term" value="P:regulation of gene expression"/>
    <property type="evidence" value="ECO:0007669"/>
    <property type="project" value="TreeGrafter"/>
</dbReference>
<feature type="domain" description="RNase III" evidence="17">
    <location>
        <begin position="10"/>
        <end position="132"/>
    </location>
</feature>
<evidence type="ECO:0000256" key="15">
    <source>
        <dbReference type="HAMAP-Rule" id="MF_00104"/>
    </source>
</evidence>
<evidence type="ECO:0000313" key="19">
    <source>
        <dbReference type="Proteomes" id="UP000262004"/>
    </source>
</evidence>
<keyword evidence="8 15" id="KW-0819">tRNA processing</keyword>
<dbReference type="GO" id="GO:0046872">
    <property type="term" value="F:metal ion binding"/>
    <property type="evidence" value="ECO:0007669"/>
    <property type="project" value="UniProtKB-KW"/>
</dbReference>
<evidence type="ECO:0000256" key="5">
    <source>
        <dbReference type="ARBA" id="ARBA00022490"/>
    </source>
</evidence>
<keyword evidence="9 15" id="KW-0540">Nuclease</keyword>
<keyword evidence="19" id="KW-1185">Reference proteome</keyword>
<dbReference type="PROSITE" id="PS50137">
    <property type="entry name" value="DS_RBD"/>
    <property type="match status" value="1"/>
</dbReference>
<evidence type="ECO:0000256" key="2">
    <source>
        <dbReference type="ARBA" id="ARBA00004496"/>
    </source>
</evidence>
<dbReference type="SMART" id="SM00358">
    <property type="entry name" value="DSRM"/>
    <property type="match status" value="1"/>
</dbReference>
<evidence type="ECO:0000256" key="3">
    <source>
        <dbReference type="ARBA" id="ARBA00010183"/>
    </source>
</evidence>
<evidence type="ECO:0000256" key="10">
    <source>
        <dbReference type="ARBA" id="ARBA00022723"/>
    </source>
</evidence>
<evidence type="ECO:0000256" key="13">
    <source>
        <dbReference type="ARBA" id="ARBA00022842"/>
    </source>
</evidence>
<feature type="active site" evidence="15">
    <location>
        <position position="121"/>
    </location>
</feature>
<dbReference type="PROSITE" id="PS00517">
    <property type="entry name" value="RNASE_3_1"/>
    <property type="match status" value="1"/>
</dbReference>
<evidence type="ECO:0000256" key="9">
    <source>
        <dbReference type="ARBA" id="ARBA00022722"/>
    </source>
</evidence>
<dbReference type="EMBL" id="AP018558">
    <property type="protein sequence ID" value="BBD76629.1"/>
    <property type="molecule type" value="Genomic_DNA"/>
</dbReference>
<dbReference type="GO" id="GO:0005737">
    <property type="term" value="C:cytoplasm"/>
    <property type="evidence" value="ECO:0007669"/>
    <property type="project" value="UniProtKB-SubCell"/>
</dbReference>
<protein>
    <recommendedName>
        <fullName evidence="15">Ribonuclease 3</fullName>
        <ecNumber evidence="15">3.1.26.3</ecNumber>
    </recommendedName>
    <alternativeName>
        <fullName evidence="15">Ribonuclease III</fullName>
        <shortName evidence="15">RNase III</shortName>
    </alternativeName>
</protein>
<evidence type="ECO:0000256" key="1">
    <source>
        <dbReference type="ARBA" id="ARBA00000109"/>
    </source>
</evidence>
<dbReference type="SMART" id="SM00535">
    <property type="entry name" value="RIBOc"/>
    <property type="match status" value="1"/>
</dbReference>